<evidence type="ECO:0000313" key="9">
    <source>
        <dbReference type="EMBL" id="RAO77826.1"/>
    </source>
</evidence>
<evidence type="ECO:0000256" key="2">
    <source>
        <dbReference type="ARBA" id="ARBA00009009"/>
    </source>
</evidence>
<comment type="catalytic activity">
    <reaction evidence="1 6">
        <text>a beta-lactam + H2O = a substituted beta-amino acid</text>
        <dbReference type="Rhea" id="RHEA:20401"/>
        <dbReference type="ChEBI" id="CHEBI:15377"/>
        <dbReference type="ChEBI" id="CHEBI:35627"/>
        <dbReference type="ChEBI" id="CHEBI:140347"/>
        <dbReference type="EC" id="3.5.2.6"/>
    </reaction>
</comment>
<dbReference type="InterPro" id="IPR045155">
    <property type="entry name" value="Beta-lactam_cat"/>
</dbReference>
<dbReference type="GO" id="GO:0046677">
    <property type="term" value="P:response to antibiotic"/>
    <property type="evidence" value="ECO:0007669"/>
    <property type="project" value="UniProtKB-UniRule"/>
</dbReference>
<dbReference type="OrthoDB" id="9784149at2"/>
<accession>A0A328PCE8</accession>
<evidence type="ECO:0000256" key="3">
    <source>
        <dbReference type="ARBA" id="ARBA00012865"/>
    </source>
</evidence>
<dbReference type="GO" id="GO:0030655">
    <property type="term" value="P:beta-lactam antibiotic catabolic process"/>
    <property type="evidence" value="ECO:0007669"/>
    <property type="project" value="InterPro"/>
</dbReference>
<dbReference type="EC" id="3.5.2.6" evidence="3 6"/>
<evidence type="ECO:0000256" key="1">
    <source>
        <dbReference type="ARBA" id="ARBA00001526"/>
    </source>
</evidence>
<dbReference type="NCBIfam" id="NF033103">
    <property type="entry name" value="bla_class_A"/>
    <property type="match status" value="1"/>
</dbReference>
<dbReference type="InterPro" id="IPR012338">
    <property type="entry name" value="Beta-lactam/transpept-like"/>
</dbReference>
<name>A0A328PCE8_9GAMM</name>
<protein>
    <recommendedName>
        <fullName evidence="3 6">Beta-lactamase</fullName>
        <ecNumber evidence="3 6">3.5.2.6</ecNumber>
    </recommendedName>
</protein>
<evidence type="ECO:0000313" key="10">
    <source>
        <dbReference type="Proteomes" id="UP000248926"/>
    </source>
</evidence>
<comment type="caution">
    <text evidence="9">The sequence shown here is derived from an EMBL/GenBank/DDBJ whole genome shotgun (WGS) entry which is preliminary data.</text>
</comment>
<dbReference type="Gene3D" id="3.40.710.10">
    <property type="entry name" value="DD-peptidase/beta-lactamase superfamily"/>
    <property type="match status" value="1"/>
</dbReference>
<dbReference type="AlphaFoldDB" id="A0A328PCE8"/>
<feature type="chain" id="PRO_5016345596" description="Beta-lactamase" evidence="7">
    <location>
        <begin position="28"/>
        <end position="340"/>
    </location>
</feature>
<dbReference type="EMBL" id="NFZS01000001">
    <property type="protein sequence ID" value="RAO77826.1"/>
    <property type="molecule type" value="Genomic_DNA"/>
</dbReference>
<dbReference type="InterPro" id="IPR000871">
    <property type="entry name" value="Beta-lactam_class-A"/>
</dbReference>
<evidence type="ECO:0000256" key="6">
    <source>
        <dbReference type="RuleBase" id="RU361140"/>
    </source>
</evidence>
<dbReference type="PANTHER" id="PTHR35333">
    <property type="entry name" value="BETA-LACTAMASE"/>
    <property type="match status" value="1"/>
</dbReference>
<comment type="similarity">
    <text evidence="2 6">Belongs to the class-A beta-lactamase family.</text>
</comment>
<dbReference type="SUPFAM" id="SSF56601">
    <property type="entry name" value="beta-lactamase/transpeptidase-like"/>
    <property type="match status" value="1"/>
</dbReference>
<evidence type="ECO:0000256" key="4">
    <source>
        <dbReference type="ARBA" id="ARBA00022801"/>
    </source>
</evidence>
<gene>
    <name evidence="9" type="ORF">CA260_08190</name>
</gene>
<dbReference type="PRINTS" id="PR00118">
    <property type="entry name" value="BLACTAMASEA"/>
</dbReference>
<dbReference type="GO" id="GO:0008800">
    <property type="term" value="F:beta-lactamase activity"/>
    <property type="evidence" value="ECO:0007669"/>
    <property type="project" value="UniProtKB-UniRule"/>
</dbReference>
<dbReference type="InterPro" id="IPR023650">
    <property type="entry name" value="Beta-lactam_class-A_AS"/>
</dbReference>
<evidence type="ECO:0000259" key="8">
    <source>
        <dbReference type="Pfam" id="PF13354"/>
    </source>
</evidence>
<feature type="signal peptide" evidence="7">
    <location>
        <begin position="1"/>
        <end position="27"/>
    </location>
</feature>
<dbReference type="RefSeq" id="WP_111982256.1">
    <property type="nucleotide sequence ID" value="NZ_NFZS01000001.1"/>
</dbReference>
<dbReference type="Pfam" id="PF13354">
    <property type="entry name" value="Beta-lactamase2"/>
    <property type="match status" value="1"/>
</dbReference>
<evidence type="ECO:0000256" key="7">
    <source>
        <dbReference type="SAM" id="SignalP"/>
    </source>
</evidence>
<dbReference type="PROSITE" id="PS00146">
    <property type="entry name" value="BETA_LACTAMASE_A"/>
    <property type="match status" value="1"/>
</dbReference>
<keyword evidence="10" id="KW-1185">Reference proteome</keyword>
<sequence>MRRFPLCLCLCLMAVAVAGQWPQTVMAAEREVAASSETSRLQQALDVAVQRARPGTLGVAVLDMGSGARAGVHTDEAFPMMSVFKAPVAAAVLAQVEEGSLSLEQEVTLARTDLRDGSAVPSIGAQLAAGKTSFTIGRLLRGAVSESDNTAVDALLRVLGGPQKVTAFLQAHGLKGMRVDLGEGGVNEVFNDVRPGQPIPSDESEQAFDQRRERGYRAFLADPRNRSTPAAAVEFLRKLQGGELLSPASTQRLQHLMAEQTLPNRLRAGVPQGVRFAGKSGTSGTQRGRIAAYNDIGILTWPDGQAVIVAAFLSDSAMPAPQRDALFADLARAVARAARP</sequence>
<keyword evidence="4 6" id="KW-0378">Hydrolase</keyword>
<dbReference type="Proteomes" id="UP000248926">
    <property type="component" value="Unassembled WGS sequence"/>
</dbReference>
<reference evidence="9 10" key="1">
    <citation type="journal article" date="2018" name="Genet. Mol. Biol.">
        <title>The genome sequence of Dyella jiangningensis FCAV SCS01 from a lignocellulose-decomposing microbial consortium metagenome reveals potential for biotechnological applications.</title>
        <authorList>
            <person name="Desiderato J.G."/>
            <person name="Alvarenga D.O."/>
            <person name="Constancio M.T.L."/>
            <person name="Alves L.M.C."/>
            <person name="Varani A.M."/>
        </authorList>
    </citation>
    <scope>NUCLEOTIDE SEQUENCE [LARGE SCALE GENOMIC DNA]</scope>
    <source>
        <strain evidence="9 10">FCAV SCS01</strain>
    </source>
</reference>
<evidence type="ECO:0000256" key="5">
    <source>
        <dbReference type="ARBA" id="ARBA00023251"/>
    </source>
</evidence>
<proteinExistence type="inferred from homology"/>
<keyword evidence="5 6" id="KW-0046">Antibiotic resistance</keyword>
<feature type="domain" description="Beta-lactamase class A catalytic" evidence="8">
    <location>
        <begin position="58"/>
        <end position="312"/>
    </location>
</feature>
<dbReference type="PANTHER" id="PTHR35333:SF3">
    <property type="entry name" value="BETA-LACTAMASE-TYPE TRANSPEPTIDASE FOLD CONTAINING PROTEIN"/>
    <property type="match status" value="1"/>
</dbReference>
<organism evidence="9 10">
    <name type="scientific">Dyella jiangningensis</name>
    <dbReference type="NCBI Taxonomy" id="1379159"/>
    <lineage>
        <taxon>Bacteria</taxon>
        <taxon>Pseudomonadati</taxon>
        <taxon>Pseudomonadota</taxon>
        <taxon>Gammaproteobacteria</taxon>
        <taxon>Lysobacterales</taxon>
        <taxon>Rhodanobacteraceae</taxon>
        <taxon>Dyella</taxon>
    </lineage>
</organism>
<keyword evidence="7" id="KW-0732">Signal</keyword>